<name>A0AAD6S1P0_9AGAR</name>
<evidence type="ECO:0000313" key="3">
    <source>
        <dbReference type="Proteomes" id="UP001218188"/>
    </source>
</evidence>
<dbReference type="AlphaFoldDB" id="A0AAD6S1P0"/>
<evidence type="ECO:0000259" key="1">
    <source>
        <dbReference type="Pfam" id="PF20209"/>
    </source>
</evidence>
<organism evidence="2 3">
    <name type="scientific">Mycena alexandri</name>
    <dbReference type="NCBI Taxonomy" id="1745969"/>
    <lineage>
        <taxon>Eukaryota</taxon>
        <taxon>Fungi</taxon>
        <taxon>Dikarya</taxon>
        <taxon>Basidiomycota</taxon>
        <taxon>Agaricomycotina</taxon>
        <taxon>Agaricomycetes</taxon>
        <taxon>Agaricomycetidae</taxon>
        <taxon>Agaricales</taxon>
        <taxon>Marasmiineae</taxon>
        <taxon>Mycenaceae</taxon>
        <taxon>Mycena</taxon>
    </lineage>
</organism>
<feature type="domain" description="DUF6570" evidence="1">
    <location>
        <begin position="1"/>
        <end position="59"/>
    </location>
</feature>
<protein>
    <recommendedName>
        <fullName evidence="1">DUF6570 domain-containing protein</fullName>
    </recommendedName>
</protein>
<accession>A0AAD6S1P0</accession>
<reference evidence="2" key="1">
    <citation type="submission" date="2023-03" db="EMBL/GenBank/DDBJ databases">
        <title>Massive genome expansion in bonnet fungi (Mycena s.s.) driven by repeated elements and novel gene families across ecological guilds.</title>
        <authorList>
            <consortium name="Lawrence Berkeley National Laboratory"/>
            <person name="Harder C.B."/>
            <person name="Miyauchi S."/>
            <person name="Viragh M."/>
            <person name="Kuo A."/>
            <person name="Thoen E."/>
            <person name="Andreopoulos B."/>
            <person name="Lu D."/>
            <person name="Skrede I."/>
            <person name="Drula E."/>
            <person name="Henrissat B."/>
            <person name="Morin E."/>
            <person name="Kohler A."/>
            <person name="Barry K."/>
            <person name="LaButti K."/>
            <person name="Morin E."/>
            <person name="Salamov A."/>
            <person name="Lipzen A."/>
            <person name="Mereny Z."/>
            <person name="Hegedus B."/>
            <person name="Baldrian P."/>
            <person name="Stursova M."/>
            <person name="Weitz H."/>
            <person name="Taylor A."/>
            <person name="Grigoriev I.V."/>
            <person name="Nagy L.G."/>
            <person name="Martin F."/>
            <person name="Kauserud H."/>
        </authorList>
    </citation>
    <scope>NUCLEOTIDE SEQUENCE</scope>
    <source>
        <strain evidence="2">CBHHK200</strain>
    </source>
</reference>
<proteinExistence type="predicted"/>
<dbReference type="Proteomes" id="UP001218188">
    <property type="component" value="Unassembled WGS sequence"/>
</dbReference>
<dbReference type="Pfam" id="PF20209">
    <property type="entry name" value="DUF6570"/>
    <property type="match status" value="1"/>
</dbReference>
<dbReference type="EMBL" id="JARJCM010000288">
    <property type="protein sequence ID" value="KAJ7019609.1"/>
    <property type="molecule type" value="Genomic_DNA"/>
</dbReference>
<dbReference type="InterPro" id="IPR046700">
    <property type="entry name" value="DUF6570"/>
</dbReference>
<sequence length="186" mass="20979">MMANVIMFSNPTLKVYKELPPSRSEIEDVLAFIFMGPVQPTPEDFERTPMLINHKNYHDLVISEETLNTYELSGVPVVVDYKRMEAGDGNRLPTEMSVHEPEDNVGTTMGPCPFMVHDLSGAEYEQMNMQTVKTKALNHLMAQGRTLGIGHSAKPESMYDNPQAYPQMFPWLFPYGLGGAPTRCRH</sequence>
<evidence type="ECO:0000313" key="2">
    <source>
        <dbReference type="EMBL" id="KAJ7019609.1"/>
    </source>
</evidence>
<gene>
    <name evidence="2" type="ORF">C8F04DRAFT_1214301</name>
</gene>
<comment type="caution">
    <text evidence="2">The sequence shown here is derived from an EMBL/GenBank/DDBJ whole genome shotgun (WGS) entry which is preliminary data.</text>
</comment>
<keyword evidence="3" id="KW-1185">Reference proteome</keyword>